<keyword evidence="2" id="KW-0378">Hydrolase</keyword>
<gene>
    <name evidence="2" type="ORF">SAMN04487824_1097</name>
</gene>
<dbReference type="EMBL" id="FMZL01000009">
    <property type="protein sequence ID" value="SDC32142.1"/>
    <property type="molecule type" value="Genomic_DNA"/>
</dbReference>
<keyword evidence="2" id="KW-0540">Nuclease</keyword>
<evidence type="ECO:0000313" key="2">
    <source>
        <dbReference type="EMBL" id="SDC32142.1"/>
    </source>
</evidence>
<dbReference type="PANTHER" id="PTHR30231">
    <property type="entry name" value="DNA POLYMERASE III SUBUNIT EPSILON"/>
    <property type="match status" value="1"/>
</dbReference>
<dbReference type="RefSeq" id="WP_090846255.1">
    <property type="nucleotide sequence ID" value="NZ_FMZL01000009.1"/>
</dbReference>
<dbReference type="Gene3D" id="3.40.50.10190">
    <property type="entry name" value="BRCT domain"/>
    <property type="match status" value="1"/>
</dbReference>
<dbReference type="Proteomes" id="UP000198528">
    <property type="component" value="Unassembled WGS sequence"/>
</dbReference>
<keyword evidence="2" id="KW-0269">Exonuclease</keyword>
<dbReference type="GO" id="GO:0045004">
    <property type="term" value="P:DNA replication proofreading"/>
    <property type="evidence" value="ECO:0007669"/>
    <property type="project" value="TreeGrafter"/>
</dbReference>
<dbReference type="SUPFAM" id="SSF53098">
    <property type="entry name" value="Ribonuclease H-like"/>
    <property type="match status" value="1"/>
</dbReference>
<dbReference type="InterPro" id="IPR036397">
    <property type="entry name" value="RNaseH_sf"/>
</dbReference>
<keyword evidence="3" id="KW-1185">Reference proteome</keyword>
<dbReference type="GO" id="GO:0005829">
    <property type="term" value="C:cytosol"/>
    <property type="evidence" value="ECO:0007669"/>
    <property type="project" value="TreeGrafter"/>
</dbReference>
<evidence type="ECO:0000259" key="1">
    <source>
        <dbReference type="SMART" id="SM00479"/>
    </source>
</evidence>
<dbReference type="GO" id="GO:0003676">
    <property type="term" value="F:nucleic acid binding"/>
    <property type="evidence" value="ECO:0007669"/>
    <property type="project" value="InterPro"/>
</dbReference>
<accession>A0A1G6KM03</accession>
<sequence>MTYRPRPCRVSVDALPRSYVCYDLETTGLSPDARIVEIGAVRVIDGWEDEKFDTFVALPEGVRMEPGARAVNRISDAMLAGAPDEAEALGAFCHFAEDFALVGQNIAAFDNVLLDRAAARQRVASPTRNGFVDTMVLYRELVGKPASLAAICGHYGVSNPQAHRAWADAVATSDCYQAILKDAASRRLCVEDLDQGPRGEELAGELVCFTGNSYELPKRDMEVLALLHGAQLSKGVTRRVTMLVELDPRAGRKTAKLRRARELGTPVVRGEDLLARLGLTARDLRR</sequence>
<dbReference type="CDD" id="cd06127">
    <property type="entry name" value="DEDDh"/>
    <property type="match status" value="1"/>
</dbReference>
<evidence type="ECO:0000313" key="3">
    <source>
        <dbReference type="Proteomes" id="UP000198528"/>
    </source>
</evidence>
<dbReference type="Pfam" id="PF00929">
    <property type="entry name" value="RNase_T"/>
    <property type="match status" value="1"/>
</dbReference>
<organism evidence="2 3">
    <name type="scientific">Parafannyhessea umbonata</name>
    <dbReference type="NCBI Taxonomy" id="604330"/>
    <lineage>
        <taxon>Bacteria</taxon>
        <taxon>Bacillati</taxon>
        <taxon>Actinomycetota</taxon>
        <taxon>Coriobacteriia</taxon>
        <taxon>Coriobacteriales</taxon>
        <taxon>Atopobiaceae</taxon>
        <taxon>Parafannyhessea</taxon>
    </lineage>
</organism>
<name>A0A1G6KM03_9ACTN</name>
<dbReference type="AlphaFoldDB" id="A0A1G6KM03"/>
<proteinExistence type="predicted"/>
<dbReference type="GO" id="GO:0008408">
    <property type="term" value="F:3'-5' exonuclease activity"/>
    <property type="evidence" value="ECO:0007669"/>
    <property type="project" value="TreeGrafter"/>
</dbReference>
<protein>
    <submittedName>
        <fullName evidence="2">Exonuclease, DNA polymerase III, epsilon subunit family</fullName>
    </submittedName>
</protein>
<dbReference type="InterPro" id="IPR012337">
    <property type="entry name" value="RNaseH-like_sf"/>
</dbReference>
<dbReference type="InterPro" id="IPR036420">
    <property type="entry name" value="BRCT_dom_sf"/>
</dbReference>
<dbReference type="SUPFAM" id="SSF52113">
    <property type="entry name" value="BRCT domain"/>
    <property type="match status" value="1"/>
</dbReference>
<dbReference type="Gene3D" id="3.30.420.10">
    <property type="entry name" value="Ribonuclease H-like superfamily/Ribonuclease H"/>
    <property type="match status" value="1"/>
</dbReference>
<dbReference type="SMART" id="SM00479">
    <property type="entry name" value="EXOIII"/>
    <property type="match status" value="1"/>
</dbReference>
<dbReference type="PANTHER" id="PTHR30231:SF41">
    <property type="entry name" value="DNA POLYMERASE III SUBUNIT EPSILON"/>
    <property type="match status" value="1"/>
</dbReference>
<dbReference type="STRING" id="604330.SAMN04489857_1110"/>
<reference evidence="3" key="1">
    <citation type="submission" date="2016-10" db="EMBL/GenBank/DDBJ databases">
        <authorList>
            <person name="Varghese N."/>
            <person name="Submissions S."/>
        </authorList>
    </citation>
    <scope>NUCLEOTIDE SEQUENCE [LARGE SCALE GENOMIC DNA]</scope>
    <source>
        <strain evidence="3">DSM 22619</strain>
    </source>
</reference>
<dbReference type="InterPro" id="IPR013520">
    <property type="entry name" value="Ribonucl_H"/>
</dbReference>
<feature type="domain" description="Exonuclease" evidence="1">
    <location>
        <begin position="18"/>
        <end position="185"/>
    </location>
</feature>